<proteinExistence type="predicted"/>
<comment type="caution">
    <text evidence="1">The sequence shown here is derived from an EMBL/GenBank/DDBJ whole genome shotgun (WGS) entry which is preliminary data.</text>
</comment>
<dbReference type="Proteomes" id="UP000030428">
    <property type="component" value="Unassembled WGS sequence"/>
</dbReference>
<dbReference type="AlphaFoldDB" id="A0A0A6PIW2"/>
<dbReference type="EMBL" id="JSZA02000163">
    <property type="protein sequence ID" value="KHD05641.1"/>
    <property type="molecule type" value="Genomic_DNA"/>
</dbReference>
<gene>
    <name evidence="1" type="ORF">PN36_27050</name>
</gene>
<organism evidence="1 2">
    <name type="scientific">Candidatus Thiomargarita nelsonii</name>
    <dbReference type="NCBI Taxonomy" id="1003181"/>
    <lineage>
        <taxon>Bacteria</taxon>
        <taxon>Pseudomonadati</taxon>
        <taxon>Pseudomonadota</taxon>
        <taxon>Gammaproteobacteria</taxon>
        <taxon>Thiotrichales</taxon>
        <taxon>Thiotrichaceae</taxon>
        <taxon>Thiomargarita</taxon>
    </lineage>
</organism>
<evidence type="ECO:0000313" key="1">
    <source>
        <dbReference type="EMBL" id="KHD05641.1"/>
    </source>
</evidence>
<accession>A0A0A6PIW2</accession>
<protein>
    <submittedName>
        <fullName evidence="1">Uncharacterized protein</fullName>
    </submittedName>
</protein>
<dbReference type="Gene3D" id="6.10.250.330">
    <property type="match status" value="1"/>
</dbReference>
<name>A0A0A6PIW2_9GAMM</name>
<reference evidence="1 2" key="1">
    <citation type="journal article" date="2016" name="Front. Microbiol.">
        <title>Single-Cell (Meta-)Genomics of a Dimorphic Candidatus Thiomargarita nelsonii Reveals Genomic Plasticity.</title>
        <authorList>
            <person name="Flood B.E."/>
            <person name="Fliss P."/>
            <person name="Jones D.S."/>
            <person name="Dick G.J."/>
            <person name="Jain S."/>
            <person name="Kaster A.K."/>
            <person name="Winkel M."/>
            <person name="Mussmann M."/>
            <person name="Bailey J."/>
        </authorList>
    </citation>
    <scope>NUCLEOTIDE SEQUENCE [LARGE SCALE GENOMIC DNA]</scope>
    <source>
        <strain evidence="1">Hydrate Ridge</strain>
    </source>
</reference>
<sequence>MESAALLTKNSQDFKANTIEIHLSCDEACVLNNSLNEVCYGFGLKPKEFEKRIGAKPESVIELLKKISHEINVARVEDETDYLLKSPANAMQLERARQEFEAGQGIVVDNLCYT</sequence>
<keyword evidence="2" id="KW-1185">Reference proteome</keyword>
<evidence type="ECO:0000313" key="2">
    <source>
        <dbReference type="Proteomes" id="UP000030428"/>
    </source>
</evidence>